<dbReference type="InterPro" id="IPR019793">
    <property type="entry name" value="Peroxidases_heam-ligand_BS"/>
</dbReference>
<evidence type="ECO:0000256" key="5">
    <source>
        <dbReference type="ARBA" id="ARBA00022617"/>
    </source>
</evidence>
<feature type="binding site" evidence="16">
    <location>
        <position position="282"/>
    </location>
    <ligand>
        <name>Ca(2+)</name>
        <dbReference type="ChEBI" id="CHEBI:29108"/>
        <label>1</label>
    </ligand>
</feature>
<dbReference type="GO" id="GO:0140825">
    <property type="term" value="F:lactoperoxidase activity"/>
    <property type="evidence" value="ECO:0007669"/>
    <property type="project" value="UniProtKB-EC"/>
</dbReference>
<feature type="binding site" evidence="16">
    <location>
        <position position="447"/>
    </location>
    <ligand>
        <name>Ca(2+)</name>
        <dbReference type="ChEBI" id="CHEBI:29108"/>
        <label>2</label>
    </ligand>
</feature>
<dbReference type="PROSITE" id="PS50873">
    <property type="entry name" value="PEROXIDASE_4"/>
    <property type="match status" value="2"/>
</dbReference>
<dbReference type="GO" id="GO:0042744">
    <property type="term" value="P:hydrogen peroxide catabolic process"/>
    <property type="evidence" value="ECO:0007669"/>
    <property type="project" value="UniProtKB-KW"/>
</dbReference>
<feature type="disulfide bond" evidence="18">
    <location>
        <begin position="327"/>
        <end position="515"/>
    </location>
</feature>
<feature type="binding site" evidence="16">
    <location>
        <position position="439"/>
    </location>
    <ligand>
        <name>Ca(2+)</name>
        <dbReference type="ChEBI" id="CHEBI:29108"/>
        <label>2</label>
    </ligand>
</feature>
<feature type="disulfide bond" evidence="18">
    <location>
        <begin position="274"/>
        <end position="279"/>
    </location>
</feature>
<evidence type="ECO:0000256" key="8">
    <source>
        <dbReference type="ARBA" id="ARBA00023002"/>
    </source>
</evidence>
<feature type="binding site" evidence="16">
    <location>
        <position position="280"/>
    </location>
    <ligand>
        <name>Ca(2+)</name>
        <dbReference type="ChEBI" id="CHEBI:29108"/>
        <label>1</label>
    </ligand>
</feature>
<feature type="disulfide bond" evidence="18">
    <location>
        <begin position="241"/>
        <end position="321"/>
    </location>
</feature>
<comment type="cofactor">
    <cofactor evidence="16">
        <name>Ca(2+)</name>
        <dbReference type="ChEBI" id="CHEBI:29108"/>
    </cofactor>
    <text evidence="16">Binds 2 calcium ions per subunit.</text>
</comment>
<feature type="binding site" evidence="16">
    <location>
        <position position="273"/>
    </location>
    <ligand>
        <name>Ca(2+)</name>
        <dbReference type="ChEBI" id="CHEBI:29108"/>
        <label>1</label>
    </ligand>
</feature>
<feature type="domain" description="Plant heme peroxidase family profile" evidence="19">
    <location>
        <begin position="231"/>
        <end position="519"/>
    </location>
</feature>
<keyword evidence="10 18" id="KW-1015">Disulfide bond</keyword>
<organism evidence="20">
    <name type="scientific">Triticum aestivum</name>
    <name type="common">Wheat</name>
    <dbReference type="NCBI Taxonomy" id="4565"/>
    <lineage>
        <taxon>Eukaryota</taxon>
        <taxon>Viridiplantae</taxon>
        <taxon>Streptophyta</taxon>
        <taxon>Embryophyta</taxon>
        <taxon>Tracheophyta</taxon>
        <taxon>Spermatophyta</taxon>
        <taxon>Magnoliopsida</taxon>
        <taxon>Liliopsida</taxon>
        <taxon>Poales</taxon>
        <taxon>Poaceae</taxon>
        <taxon>BOP clade</taxon>
        <taxon>Pooideae</taxon>
        <taxon>Triticodae</taxon>
        <taxon>Triticeae</taxon>
        <taxon>Triticinae</taxon>
        <taxon>Triticum</taxon>
    </lineage>
</organism>
<keyword evidence="12" id="KW-0873">Pyrrolidone carboxylic acid</keyword>
<dbReference type="PRINTS" id="PR00458">
    <property type="entry name" value="PEROXIDASE"/>
</dbReference>
<evidence type="ECO:0000256" key="3">
    <source>
        <dbReference type="ARBA" id="ARBA00012313"/>
    </source>
</evidence>
<dbReference type="Gramene" id="TraesKAR6D01G0011040.1">
    <property type="protein sequence ID" value="cds.TraesKAR6D01G0011040.1"/>
    <property type="gene ID" value="TraesKAR6D01G0011040"/>
</dbReference>
<feature type="binding site" evidence="16">
    <location>
        <position position="278"/>
    </location>
    <ligand>
        <name>Ca(2+)</name>
        <dbReference type="ChEBI" id="CHEBI:29108"/>
        <label>1</label>
    </ligand>
</feature>
<dbReference type="Gramene" id="TraesCS6D03G0068800.1">
    <property type="protein sequence ID" value="TraesCS6D03G0068800.1.CDS"/>
    <property type="gene ID" value="TraesCS6D03G0068800"/>
</dbReference>
<evidence type="ECO:0000256" key="2">
    <source>
        <dbReference type="ARBA" id="ARBA00006873"/>
    </source>
</evidence>
<keyword evidence="7 16" id="KW-0106">Calcium</keyword>
<dbReference type="PROSITE" id="PS00436">
    <property type="entry name" value="PEROXIDASE_2"/>
    <property type="match status" value="2"/>
</dbReference>
<dbReference type="Gramene" id="TraesWEE_scaffold_184986_01G000100.1">
    <property type="protein sequence ID" value="TraesWEE_scaffold_184986_01G000100.1"/>
    <property type="gene ID" value="TraesWEE_scaffold_184986_01G000100"/>
</dbReference>
<keyword evidence="5" id="KW-0349">Heme</keyword>
<keyword evidence="8" id="KW-0560">Oxidoreductase</keyword>
<dbReference type="PANTHER" id="PTHR31517">
    <property type="match status" value="1"/>
</dbReference>
<comment type="catalytic activity">
    <reaction evidence="1">
        <text>2 a phenolic donor + H2O2 = 2 a phenolic radical donor + 2 H2O</text>
        <dbReference type="Rhea" id="RHEA:56136"/>
        <dbReference type="ChEBI" id="CHEBI:15377"/>
        <dbReference type="ChEBI" id="CHEBI:16240"/>
        <dbReference type="ChEBI" id="CHEBI:139520"/>
        <dbReference type="ChEBI" id="CHEBI:139521"/>
        <dbReference type="EC" id="1.11.1.7"/>
    </reaction>
</comment>
<dbReference type="STRING" id="4565.A0A3B6QBW3"/>
<dbReference type="InterPro" id="IPR002016">
    <property type="entry name" value="Haem_peroxidase"/>
</dbReference>
<dbReference type="PaxDb" id="4565-Traes_6DS_8256EE3C5.1"/>
<comment type="similarity">
    <text evidence="2">Belongs to the peroxidase family. Ascorbate peroxidase subfamily.</text>
</comment>
<dbReference type="InterPro" id="IPR010255">
    <property type="entry name" value="Haem_peroxidase_sf"/>
</dbReference>
<feature type="active site" description="Proton acceptor" evidence="14">
    <location>
        <position position="272"/>
    </location>
</feature>
<feature type="site" description="Transition state stabilizer" evidence="17">
    <location>
        <position position="268"/>
    </location>
</feature>
<dbReference type="Gene3D" id="1.10.520.10">
    <property type="match status" value="2"/>
</dbReference>
<evidence type="ECO:0000256" key="4">
    <source>
        <dbReference type="ARBA" id="ARBA00022559"/>
    </source>
</evidence>
<evidence type="ECO:0000256" key="11">
    <source>
        <dbReference type="ARBA" id="ARBA00023180"/>
    </source>
</evidence>
<dbReference type="InterPro" id="IPR033905">
    <property type="entry name" value="Secretory_peroxidase"/>
</dbReference>
<keyword evidence="13" id="KW-0376">Hydrogen peroxide</keyword>
<reference evidence="20" key="1">
    <citation type="submission" date="2018-08" db="EMBL/GenBank/DDBJ databases">
        <authorList>
            <person name="Rossello M."/>
        </authorList>
    </citation>
    <scope>NUCLEOTIDE SEQUENCE [LARGE SCALE GENOMIC DNA]</scope>
    <source>
        <strain evidence="20">cv. Chinese Spring</strain>
    </source>
</reference>
<dbReference type="SMR" id="A0A3B6QBW3"/>
<feature type="disulfide bond" evidence="18">
    <location>
        <begin position="404"/>
        <end position="430"/>
    </location>
</feature>
<reference evidence="20" key="2">
    <citation type="submission" date="2018-10" db="UniProtKB">
        <authorList>
            <consortium name="EnsemblPlants"/>
        </authorList>
    </citation>
    <scope>IDENTIFICATION</scope>
</reference>
<dbReference type="Gramene" id="TraesCS6D02G034200.1">
    <property type="protein sequence ID" value="TraesCS6D02G034200.1"/>
    <property type="gene ID" value="TraesCS6D02G034200"/>
</dbReference>
<dbReference type="Gramene" id="TraesROB_scaffold_009288_01G000900.1">
    <property type="protein sequence ID" value="TraesROB_scaffold_009288_01G000900.1"/>
    <property type="gene ID" value="TraesROB_scaffold_009288_01G000900"/>
</dbReference>
<dbReference type="GO" id="GO:0006979">
    <property type="term" value="P:response to oxidative stress"/>
    <property type="evidence" value="ECO:0007669"/>
    <property type="project" value="InterPro"/>
</dbReference>
<keyword evidence="6 16" id="KW-0479">Metal-binding</keyword>
<dbReference type="EnsemblPlants" id="TraesCS6D02G034200.1">
    <property type="protein sequence ID" value="TraesCS6D02G034200.1"/>
    <property type="gene ID" value="TraesCS6D02G034200"/>
</dbReference>
<evidence type="ECO:0000256" key="17">
    <source>
        <dbReference type="PIRSR" id="PIRSR600823-4"/>
    </source>
</evidence>
<dbReference type="Gramene" id="TraesCLE_scaffold_186690_01G000100.1">
    <property type="protein sequence ID" value="TraesCLE_scaffold_186690_01G000100.1"/>
    <property type="gene ID" value="TraesCLE_scaffold_186690_01G000100"/>
</dbReference>
<evidence type="ECO:0000256" key="9">
    <source>
        <dbReference type="ARBA" id="ARBA00023004"/>
    </source>
</evidence>
<dbReference type="PROSITE" id="PS00435">
    <property type="entry name" value="PEROXIDASE_1"/>
    <property type="match status" value="1"/>
</dbReference>
<dbReference type="Pfam" id="PF00141">
    <property type="entry name" value="peroxidase"/>
    <property type="match status" value="2"/>
</dbReference>
<protein>
    <recommendedName>
        <fullName evidence="3">peroxidase</fullName>
        <ecNumber evidence="3">1.11.1.7</ecNumber>
    </recommendedName>
</protein>
<dbReference type="CDD" id="cd00693">
    <property type="entry name" value="secretory_peroxidase"/>
    <property type="match status" value="1"/>
</dbReference>
<evidence type="ECO:0000313" key="21">
    <source>
        <dbReference type="Proteomes" id="UP000019116"/>
    </source>
</evidence>
<feature type="binding site" evidence="15">
    <location>
        <position position="367"/>
    </location>
    <ligand>
        <name>substrate</name>
    </ligand>
</feature>
<evidence type="ECO:0000256" key="7">
    <source>
        <dbReference type="ARBA" id="ARBA00022837"/>
    </source>
</evidence>
<evidence type="ECO:0000313" key="20">
    <source>
        <dbReference type="EnsemblPlants" id="TraesCS6D02G034200.1"/>
    </source>
</evidence>
<evidence type="ECO:0000256" key="13">
    <source>
        <dbReference type="ARBA" id="ARBA00023324"/>
    </source>
</evidence>
<evidence type="ECO:0000256" key="15">
    <source>
        <dbReference type="PIRSR" id="PIRSR600823-2"/>
    </source>
</evidence>
<evidence type="ECO:0000256" key="1">
    <source>
        <dbReference type="ARBA" id="ARBA00000189"/>
    </source>
</evidence>
<dbReference type="InterPro" id="IPR019794">
    <property type="entry name" value="Peroxidases_AS"/>
</dbReference>
<dbReference type="Gramene" id="TraesCAD_scaffold_003905_01G000900.1">
    <property type="protein sequence ID" value="TraesCAD_scaffold_003905_01G000900.1"/>
    <property type="gene ID" value="TraesCAD_scaffold_003905_01G000900"/>
</dbReference>
<keyword evidence="9 16" id="KW-0408">Iron</keyword>
<dbReference type="OrthoDB" id="2113341at2759"/>
<proteinExistence type="inferred from homology"/>
<evidence type="ECO:0000259" key="19">
    <source>
        <dbReference type="PROSITE" id="PS50873"/>
    </source>
</evidence>
<keyword evidence="11" id="KW-0325">Glycoprotein</keyword>
<evidence type="ECO:0000256" key="6">
    <source>
        <dbReference type="ARBA" id="ARBA00022723"/>
    </source>
</evidence>
<dbReference type="AlphaFoldDB" id="A0A3B6QBW3"/>
<dbReference type="SUPFAM" id="SSF48113">
    <property type="entry name" value="Heme-dependent peroxidases"/>
    <property type="match status" value="2"/>
</dbReference>
<evidence type="ECO:0000256" key="12">
    <source>
        <dbReference type="ARBA" id="ARBA00023283"/>
    </source>
</evidence>
<feature type="domain" description="Plant heme peroxidase family profile" evidence="19">
    <location>
        <begin position="29"/>
        <end position="210"/>
    </location>
</feature>
<dbReference type="Gene3D" id="1.10.420.10">
    <property type="entry name" value="Peroxidase, domain 2"/>
    <property type="match status" value="1"/>
</dbReference>
<sequence>MANLGSLASLPAIVVVVEVAIFSSFAAAQLRPDYYASVCPNLEGIVRYSVKQSMVKSPISAPTTLRLFFHDCAVMGCDASVMIISPTGDDEWRNHDDYSLKPEGFQTILDAKAAVDSDPQCRYKVSCADIIALAARESVSQSGGPNYTVELGRYDGKISTRNSVMLPHVDDNLDSLNAFFYTLGLSQIDMIALSVLTKAVQGVDPSMHSMAKLAAVVVVQVAVISPFAAAQLRADYYAGVCPSLEAIVRSSVKQSMVKSPISAPATLRLFFHDCAATGCDASVMIISSTGDDENANDYTLKLEGFQTILDAKAAVDSDPQCRYKVSCADIIALATRESVSQSGGPNYTVELGRYDRRKSMDRSVRLPHPGDNLDNLNAFFSTLGLSQTDMIALSGGHTLGAADCGFFKYRIGGKDQSMNPSFDAQLQGTCAKQNFAFLDDVTPIGFDNFYYRNLQNGRGLLGSDQVLYTDERSRGTVDFYAANQGTFFSDFAVAMTKLGRVRVKTAADGEIRRDCRYPN</sequence>
<dbReference type="Gramene" id="TraesRN6D0100075400.1">
    <property type="protein sequence ID" value="TraesRN6D0100075400.1"/>
    <property type="gene ID" value="TraesRN6D0100075400"/>
</dbReference>
<feature type="binding site" evidence="16">
    <location>
        <position position="398"/>
    </location>
    <ligand>
        <name>Ca(2+)</name>
        <dbReference type="ChEBI" id="CHEBI:29108"/>
        <label>2</label>
    </ligand>
</feature>
<dbReference type="FunFam" id="1.10.420.10:FF:000006">
    <property type="entry name" value="Peroxidase"/>
    <property type="match status" value="1"/>
</dbReference>
<dbReference type="EC" id="1.11.1.7" evidence="3"/>
<dbReference type="PANTHER" id="PTHR31517:SF40">
    <property type="entry name" value="PEROXIDASE"/>
    <property type="match status" value="1"/>
</dbReference>
<dbReference type="PRINTS" id="PR00461">
    <property type="entry name" value="PLPEROXIDASE"/>
</dbReference>
<name>A0A3B6QBW3_WHEAT</name>
<evidence type="ECO:0000256" key="16">
    <source>
        <dbReference type="PIRSR" id="PIRSR600823-3"/>
    </source>
</evidence>
<evidence type="ECO:0000256" key="18">
    <source>
        <dbReference type="PIRSR" id="PIRSR600823-5"/>
    </source>
</evidence>
<evidence type="ECO:0000256" key="10">
    <source>
        <dbReference type="ARBA" id="ARBA00023157"/>
    </source>
</evidence>
<dbReference type="OMA" id="NCPSAEM"/>
<keyword evidence="21" id="KW-1185">Reference proteome</keyword>
<evidence type="ECO:0000256" key="14">
    <source>
        <dbReference type="PIRSR" id="PIRSR600823-1"/>
    </source>
</evidence>
<dbReference type="GO" id="GO:0020037">
    <property type="term" value="F:heme binding"/>
    <property type="evidence" value="ECO:0007669"/>
    <property type="project" value="InterPro"/>
</dbReference>
<keyword evidence="4" id="KW-0575">Peroxidase</keyword>
<dbReference type="Proteomes" id="UP000019116">
    <property type="component" value="Chromosome 6D"/>
</dbReference>
<feature type="binding site" evidence="16">
    <location>
        <position position="442"/>
    </location>
    <ligand>
        <name>Ca(2+)</name>
        <dbReference type="ChEBI" id="CHEBI:29108"/>
        <label>2</label>
    </ligand>
</feature>
<dbReference type="GO" id="GO:0046872">
    <property type="term" value="F:metal ion binding"/>
    <property type="evidence" value="ECO:0007669"/>
    <property type="project" value="UniProtKB-KW"/>
</dbReference>
<feature type="binding site" description="axial binding residue" evidence="16">
    <location>
        <position position="397"/>
    </location>
    <ligand>
        <name>heme b</name>
        <dbReference type="ChEBI" id="CHEBI:60344"/>
    </ligand>
    <ligandPart>
        <name>Fe</name>
        <dbReference type="ChEBI" id="CHEBI:18248"/>
    </ligandPart>
</feature>
<dbReference type="InterPro" id="IPR000823">
    <property type="entry name" value="Peroxidase_pln"/>
</dbReference>
<accession>A0A3B6QBW3</accession>
<comment type="cofactor">
    <cofactor evidence="16">
        <name>heme b</name>
        <dbReference type="ChEBI" id="CHEBI:60344"/>
    </cofactor>
    <text evidence="16">Binds 1 heme b (iron(II)-protoporphyrin IX) group per subunit.</text>
</comment>